<evidence type="ECO:0000313" key="3">
    <source>
        <dbReference type="Proteomes" id="UP000001477"/>
    </source>
</evidence>
<keyword evidence="1" id="KW-1133">Transmembrane helix</keyword>
<dbReference type="STRING" id="515619.EUBREC_3118"/>
<dbReference type="HOGENOM" id="CLU_3152982_0_0_9"/>
<keyword evidence="1" id="KW-0812">Transmembrane</keyword>
<proteinExistence type="predicted"/>
<evidence type="ECO:0000256" key="1">
    <source>
        <dbReference type="SAM" id="Phobius"/>
    </source>
</evidence>
<evidence type="ECO:0000313" key="2">
    <source>
        <dbReference type="EMBL" id="ACR76846.1"/>
    </source>
</evidence>
<accession>C4Z8L9</accession>
<sequence>MMNTTEILVTMNNTMFMQVDGGFVIGSLISPVKYLIDKIKNWIYKTQSV</sequence>
<organism evidence="2 3">
    <name type="scientific">Agathobacter rectalis (strain ATCC 33656 / DSM 3377 / JCM 17463 / KCTC 5835 / VPI 0990)</name>
    <name type="common">Eubacterium rectale</name>
    <dbReference type="NCBI Taxonomy" id="515619"/>
    <lineage>
        <taxon>Bacteria</taxon>
        <taxon>Bacillati</taxon>
        <taxon>Bacillota</taxon>
        <taxon>Clostridia</taxon>
        <taxon>Lachnospirales</taxon>
        <taxon>Lachnospiraceae</taxon>
        <taxon>Agathobacter</taxon>
    </lineage>
</organism>
<dbReference type="AlphaFoldDB" id="C4Z8L9"/>
<dbReference type="PaxDb" id="515619-EUBREC_3118"/>
<dbReference type="KEGG" id="ere:EUBREC_3118"/>
<keyword evidence="1" id="KW-0472">Membrane</keyword>
<reference evidence="2 3" key="1">
    <citation type="journal article" date="2009" name="Proc. Natl. Acad. Sci. U.S.A.">
        <title>Characterizing a model human gut microbiota composed of members of its two dominant bacterial phyla.</title>
        <authorList>
            <person name="Mahowald M.A."/>
            <person name="Rey F.E."/>
            <person name="Seedorf H."/>
            <person name="Turnbaugh P.J."/>
            <person name="Fulton R.S."/>
            <person name="Wollam A."/>
            <person name="Shah N."/>
            <person name="Wang C."/>
            <person name="Magrini V."/>
            <person name="Wilson R.K."/>
            <person name="Cantarel B.L."/>
            <person name="Coutinho P.M."/>
            <person name="Henrissat B."/>
            <person name="Crock L.W."/>
            <person name="Russell A."/>
            <person name="Verberkmoes N.C."/>
            <person name="Hettich R.L."/>
            <person name="Gordon J.I."/>
        </authorList>
    </citation>
    <scope>NUCLEOTIDE SEQUENCE [LARGE SCALE GENOMIC DNA]</scope>
    <source>
        <strain evidence="3">ATCC 33656 / DSM 3377 / JCM 17463 / KCTC 5835 / LMG 30912 / VPI 0990</strain>
    </source>
</reference>
<name>C4Z8L9_AGARV</name>
<feature type="transmembrane region" description="Helical" evidence="1">
    <location>
        <begin position="15"/>
        <end position="36"/>
    </location>
</feature>
<dbReference type="Proteomes" id="UP000001477">
    <property type="component" value="Chromosome"/>
</dbReference>
<gene>
    <name evidence="2" type="ordered locus">EUBREC_3118</name>
</gene>
<dbReference type="EMBL" id="CP001107">
    <property type="protein sequence ID" value="ACR76846.1"/>
    <property type="molecule type" value="Genomic_DNA"/>
</dbReference>
<protein>
    <submittedName>
        <fullName evidence="2">Uncharacterized protein</fullName>
    </submittedName>
</protein>